<protein>
    <submittedName>
        <fullName evidence="7">BMP family protein</fullName>
    </submittedName>
</protein>
<dbReference type="Pfam" id="PF02608">
    <property type="entry name" value="Bmp"/>
    <property type="match status" value="1"/>
</dbReference>
<dbReference type="PANTHER" id="PTHR34296:SF2">
    <property type="entry name" value="ABC TRANSPORTER GUANOSINE-BINDING PROTEIN NUPN"/>
    <property type="match status" value="1"/>
</dbReference>
<dbReference type="Gene3D" id="3.40.50.2300">
    <property type="match status" value="2"/>
</dbReference>
<dbReference type="CDD" id="cd06354">
    <property type="entry name" value="PBP1_PrnA-like"/>
    <property type="match status" value="1"/>
</dbReference>
<dbReference type="PANTHER" id="PTHR34296">
    <property type="entry name" value="TRANSCRIPTIONAL ACTIVATOR PROTEIN MED"/>
    <property type="match status" value="1"/>
</dbReference>
<proteinExistence type="predicted"/>
<dbReference type="PROSITE" id="PS51257">
    <property type="entry name" value="PROKAR_LIPOPROTEIN"/>
    <property type="match status" value="1"/>
</dbReference>
<evidence type="ECO:0000313" key="7">
    <source>
        <dbReference type="EMBL" id="MFC7199946.1"/>
    </source>
</evidence>
<comment type="subcellular location">
    <subcellularLocation>
        <location evidence="1">Cell membrane</location>
    </subcellularLocation>
</comment>
<keyword evidence="2" id="KW-1003">Cell membrane</keyword>
<gene>
    <name evidence="7" type="ORF">ACFQJ9_11105</name>
</gene>
<dbReference type="EMBL" id="JBHTAR010000011">
    <property type="protein sequence ID" value="MFC7199946.1"/>
    <property type="molecule type" value="Genomic_DNA"/>
</dbReference>
<evidence type="ECO:0000313" key="8">
    <source>
        <dbReference type="Proteomes" id="UP001596447"/>
    </source>
</evidence>
<dbReference type="InterPro" id="IPR003760">
    <property type="entry name" value="PnrA-like"/>
</dbReference>
<comment type="caution">
    <text evidence="7">The sequence shown here is derived from an EMBL/GenBank/DDBJ whole genome shotgun (WGS) entry which is preliminary data.</text>
</comment>
<dbReference type="Proteomes" id="UP001596447">
    <property type="component" value="Unassembled WGS sequence"/>
</dbReference>
<dbReference type="InterPro" id="IPR050957">
    <property type="entry name" value="BMP_lipoprotein"/>
</dbReference>
<evidence type="ECO:0000256" key="2">
    <source>
        <dbReference type="ARBA" id="ARBA00022475"/>
    </source>
</evidence>
<keyword evidence="8" id="KW-1185">Reference proteome</keyword>
<dbReference type="RefSeq" id="WP_279529868.1">
    <property type="nucleotide sequence ID" value="NZ_CP122312.1"/>
</dbReference>
<feature type="domain" description="ABC transporter substrate-binding protein PnrA-like" evidence="6">
    <location>
        <begin position="52"/>
        <end position="371"/>
    </location>
</feature>
<evidence type="ECO:0000256" key="1">
    <source>
        <dbReference type="ARBA" id="ARBA00004236"/>
    </source>
</evidence>
<evidence type="ECO:0000256" key="5">
    <source>
        <dbReference type="ARBA" id="ARBA00023288"/>
    </source>
</evidence>
<evidence type="ECO:0000256" key="4">
    <source>
        <dbReference type="ARBA" id="ARBA00023136"/>
    </source>
</evidence>
<dbReference type="GO" id="GO:0005886">
    <property type="term" value="C:plasma membrane"/>
    <property type="evidence" value="ECO:0007669"/>
    <property type="project" value="UniProtKB-SubCell"/>
</dbReference>
<organism evidence="7 8">
    <name type="scientific">Halospeciosus flavus</name>
    <dbReference type="NCBI Taxonomy" id="3032283"/>
    <lineage>
        <taxon>Archaea</taxon>
        <taxon>Methanobacteriati</taxon>
        <taxon>Methanobacteriota</taxon>
        <taxon>Stenosarchaea group</taxon>
        <taxon>Halobacteria</taxon>
        <taxon>Halobacteriales</taxon>
        <taxon>Halobacteriaceae</taxon>
        <taxon>Halospeciosus</taxon>
    </lineage>
</organism>
<evidence type="ECO:0000259" key="6">
    <source>
        <dbReference type="Pfam" id="PF02608"/>
    </source>
</evidence>
<evidence type="ECO:0000256" key="3">
    <source>
        <dbReference type="ARBA" id="ARBA00022729"/>
    </source>
</evidence>
<keyword evidence="5" id="KW-0449">Lipoprotein</keyword>
<name>A0ABD5Z446_9EURY</name>
<keyword evidence="4" id="KW-0472">Membrane</keyword>
<keyword evidence="3" id="KW-0732">Signal</keyword>
<reference evidence="7 8" key="1">
    <citation type="journal article" date="2019" name="Int. J. Syst. Evol. Microbiol.">
        <title>The Global Catalogue of Microorganisms (GCM) 10K type strain sequencing project: providing services to taxonomists for standard genome sequencing and annotation.</title>
        <authorList>
            <consortium name="The Broad Institute Genomics Platform"/>
            <consortium name="The Broad Institute Genome Sequencing Center for Infectious Disease"/>
            <person name="Wu L."/>
            <person name="Ma J."/>
        </authorList>
    </citation>
    <scope>NUCLEOTIDE SEQUENCE [LARGE SCALE GENOMIC DNA]</scope>
    <source>
        <strain evidence="7 8">XZGYJ-43</strain>
    </source>
</reference>
<accession>A0ABD5Z446</accession>
<sequence length="376" mass="39747">MADQNRRTFLKLTSGIGTIGMTGLAGCSGGNGGSGGQSGGGDTTTESDPFNVGMVYALGGLGDKSFNDMALQGVKHAKEKYDITYKNTEPGSVNDIETFQRKLAQSTSPTYELVTTVGYVQATPLQQNAERFPDQKFTIIDSVVDKPNVASYTFKEHQGSFQVGHLGGLLTARDFSTTYTANGSEHTVSTNPDDLVVGFVGGKQTSLIKKFQAGYEAGAKYADENIEVRSAYVGAWNDPSKAKEIALSMYDEGADIVYHAAGGSGIGVFKAAMEKGRYAIGVDSDQSKSTDFEEVILASMVKHVDTAVFESIGNVVQGKFKGGSHVRLGLQDGGVEAIYGQAVGDAIPQSVKDKLDQSKQAIVSGEIDVPTEPKNA</sequence>
<dbReference type="AlphaFoldDB" id="A0ABD5Z446"/>